<evidence type="ECO:0000313" key="3">
    <source>
        <dbReference type="Proteomes" id="UP000183496"/>
    </source>
</evidence>
<protein>
    <submittedName>
        <fullName evidence="2">Uncharacterized protein</fullName>
    </submittedName>
</protein>
<feature type="region of interest" description="Disordered" evidence="1">
    <location>
        <begin position="33"/>
        <end position="54"/>
    </location>
</feature>
<dbReference type="RefSeq" id="WP_041892941.1">
    <property type="nucleotide sequence ID" value="NZ_CP010817.1"/>
</dbReference>
<evidence type="ECO:0000256" key="1">
    <source>
        <dbReference type="SAM" id="MobiDB-lite"/>
    </source>
</evidence>
<reference evidence="2 3" key="1">
    <citation type="submission" date="2016-10" db="EMBL/GenBank/DDBJ databases">
        <authorList>
            <person name="Varghese N."/>
            <person name="Submissions S."/>
        </authorList>
    </citation>
    <scope>NUCLEOTIDE SEQUENCE [LARGE SCALE GENOMIC DNA]</scope>
    <source>
        <strain evidence="3">DSM 19823 / KCTC 23066 / CCTCC M 208030 / D25</strain>
    </source>
</reference>
<dbReference type="AlphaFoldDB" id="A0AAJ4W6N6"/>
<gene>
    <name evidence="2" type="ORF">SAMN04488089_11857</name>
</gene>
<dbReference type="EMBL" id="FOFY01000018">
    <property type="protein sequence ID" value="SER53875.1"/>
    <property type="molecule type" value="Genomic_DNA"/>
</dbReference>
<comment type="caution">
    <text evidence="2">The sequence shown here is derived from an EMBL/GenBank/DDBJ whole genome shotgun (WGS) entry which is preliminary data.</text>
</comment>
<proteinExistence type="predicted"/>
<dbReference type="KEGG" id="mpw:MPR_2450"/>
<keyword evidence="3" id="KW-1185">Reference proteome</keyword>
<name>A0AAJ4W6N6_MYRPR</name>
<evidence type="ECO:0000313" key="2">
    <source>
        <dbReference type="EMBL" id="SER53875.1"/>
    </source>
</evidence>
<sequence length="1074" mass="117799">MKDNYKIYRSVLLILFLFIKVSVLAQMTNSSGVKIRPTSSTSNRSVSGSEYISPEERANAYDTKETTFTQVKSTTLVGSVSPILTLIHSELIDGSKNVYYIKLTSSESESLNYLLGGYVGNFLTKVLQGLLLGGIHETTFTVSQGNNVVFAVGLHNYKESDEAKVRFVKDAYGNYYARVTAGASFDRIAIQDKTAGILGSHFVNIYDSFYYSVLPSCPEILTNYKSSNDVLTLLGESRPIKNEQNAIDNDLASFASVGSSNLLNLGIDSQIEQFFYLPEETNKKVVRIKMQLPSGLLKANVASGVEVLFYSNNTVVSTVKVNQNVLKADVLGIINAGGNTPFSFLASPGKDANGNLVKYDKISIKVKKPISVGVLTINGDLQIYDVALVDAVAKTVKMCSKEFVIAGIRQRKFDLTHLIPDYNENNEYVIVNQQQKEILFKTQADKDANKWQPLGTYYIKGIQTSEYCPNRYASFNVQDQKEFSIQGKSSISVKLDSDGNGVADASVFFNAALYESNLPNNSGVQIFDELTNANVTGQTISFDKIGTYNYYAISKNAIADSNVTCDIVKRITVYVYDKQECEYRYKQKMATHVTKGSILTGAVLDESKAIDQDLSTFSTISNLVNLAGIGTAWVDLTFDNVVNTPIVAGTPITIKLGQQFSLLELIGGTTIQALDKNGAVIGPLISIGELDLVNVLAGDNVFEYTFIPKDNMGNMINYGGVRVLNGGLLGVATSARVYGAYIDERILVSSSEVCESNISINGATAHLLLNKTTKDVLYGVEDAGIGVATSLSGVLNPYYAVDAIENNTNLNGTPNYDTAAVFNTSASVLNRQKLVVKFKDLARPGDKVQIIMSAEGGVVLDLNLLSNFSIQRYMGSKPIGEEVHSNAFEIIRLDLLKLISNQAKDKYAITLEGIGATFDRIEIRMDNVVSVNLLGVKTYVWDVSVLPTLTMHLGNNNLCITAPLEIEKLDPCTTYNLSFAYAILSPTVNPDTGQFDIIGWNDIPNSLLYQINNTQDKQQFELKKTYSKYSKVDNLYLKIDTKRQGCSFGNTQYLKVIVKNCGTIVNPLIRTRLE</sequence>
<feature type="compositionally biased region" description="Low complexity" evidence="1">
    <location>
        <begin position="39"/>
        <end position="49"/>
    </location>
</feature>
<dbReference type="Proteomes" id="UP000183496">
    <property type="component" value="Unassembled WGS sequence"/>
</dbReference>
<organism evidence="2 3">
    <name type="scientific">Myroides profundi</name>
    <dbReference type="NCBI Taxonomy" id="480520"/>
    <lineage>
        <taxon>Bacteria</taxon>
        <taxon>Pseudomonadati</taxon>
        <taxon>Bacteroidota</taxon>
        <taxon>Flavobacteriia</taxon>
        <taxon>Flavobacteriales</taxon>
        <taxon>Flavobacteriaceae</taxon>
        <taxon>Myroides</taxon>
    </lineage>
</organism>
<accession>A0AAJ4W6N6</accession>